<dbReference type="Pfam" id="PF00205">
    <property type="entry name" value="TPP_enzyme_M"/>
    <property type="match status" value="1"/>
</dbReference>
<feature type="domain" description="Thiamine pyrophosphate enzyme TPP-binding" evidence="13">
    <location>
        <begin position="402"/>
        <end position="548"/>
    </location>
</feature>
<dbReference type="InterPro" id="IPR029035">
    <property type="entry name" value="DHS-like_NAD/FAD-binding_dom"/>
</dbReference>
<dbReference type="OrthoDB" id="2254214at2"/>
<dbReference type="PANTHER" id="PTHR18968">
    <property type="entry name" value="THIAMINE PYROPHOSPHATE ENZYMES"/>
    <property type="match status" value="1"/>
</dbReference>
<dbReference type="InterPro" id="IPR017820">
    <property type="entry name" value="Sulphoacetald_Actrfrase"/>
</dbReference>
<dbReference type="Pfam" id="PF02776">
    <property type="entry name" value="TPP_enzyme_N"/>
    <property type="match status" value="1"/>
</dbReference>
<dbReference type="GO" id="GO:0000287">
    <property type="term" value="F:magnesium ion binding"/>
    <property type="evidence" value="ECO:0007669"/>
    <property type="project" value="InterPro"/>
</dbReference>
<evidence type="ECO:0000256" key="4">
    <source>
        <dbReference type="ARBA" id="ARBA00012971"/>
    </source>
</evidence>
<dbReference type="InterPro" id="IPR029061">
    <property type="entry name" value="THDP-binding"/>
</dbReference>
<dbReference type="Pfam" id="PF02775">
    <property type="entry name" value="TPP_enzyme_C"/>
    <property type="match status" value="1"/>
</dbReference>
<dbReference type="GO" id="GO:0019529">
    <property type="term" value="P:taurine catabolic process"/>
    <property type="evidence" value="ECO:0007669"/>
    <property type="project" value="UniProtKB-UniRule"/>
</dbReference>
<proteinExistence type="inferred from homology"/>
<dbReference type="SUPFAM" id="SSF52467">
    <property type="entry name" value="DHS-like NAD/FAD-binding domain"/>
    <property type="match status" value="1"/>
</dbReference>
<dbReference type="InterPro" id="IPR045229">
    <property type="entry name" value="TPP_enz"/>
</dbReference>
<dbReference type="FunFam" id="3.40.50.970:FF:000007">
    <property type="entry name" value="Acetolactate synthase"/>
    <property type="match status" value="1"/>
</dbReference>
<keyword evidence="5 15" id="KW-0808">Transferase</keyword>
<feature type="domain" description="Thiamine pyrophosphate enzyme central" evidence="12">
    <location>
        <begin position="198"/>
        <end position="335"/>
    </location>
</feature>
<dbReference type="InterPro" id="IPR012000">
    <property type="entry name" value="Thiamin_PyroP_enz_cen_dom"/>
</dbReference>
<evidence type="ECO:0000256" key="8">
    <source>
        <dbReference type="ARBA" id="ARBA00023052"/>
    </source>
</evidence>
<dbReference type="CDD" id="cd07035">
    <property type="entry name" value="TPP_PYR_POX_like"/>
    <property type="match status" value="1"/>
</dbReference>
<evidence type="ECO:0000256" key="3">
    <source>
        <dbReference type="ARBA" id="ARBA00007812"/>
    </source>
</evidence>
<dbReference type="EC" id="2.3.3.15" evidence="4 10"/>
<dbReference type="PANTHER" id="PTHR18968:SF166">
    <property type="entry name" value="2-HYDROXYACYL-COA LYASE 2"/>
    <property type="match status" value="1"/>
</dbReference>
<accession>A0A4S4B3N5</accession>
<evidence type="ECO:0000256" key="6">
    <source>
        <dbReference type="ARBA" id="ARBA00022723"/>
    </source>
</evidence>
<keyword evidence="8 11" id="KW-0786">Thiamine pyrophosphate</keyword>
<name>A0A4S4B3N5_9RHOO</name>
<keyword evidence="16" id="KW-1185">Reference proteome</keyword>
<dbReference type="SUPFAM" id="SSF52518">
    <property type="entry name" value="Thiamin diphosphate-binding fold (THDP-binding)"/>
    <property type="match status" value="2"/>
</dbReference>
<evidence type="ECO:0000256" key="9">
    <source>
        <dbReference type="ARBA" id="ARBA00023315"/>
    </source>
</evidence>
<comment type="cofactor">
    <cofactor evidence="2">
        <name>thiamine diphosphate</name>
        <dbReference type="ChEBI" id="CHEBI:58937"/>
    </cofactor>
</comment>
<dbReference type="GO" id="GO:0005948">
    <property type="term" value="C:acetolactate synthase complex"/>
    <property type="evidence" value="ECO:0007669"/>
    <property type="project" value="TreeGrafter"/>
</dbReference>
<dbReference type="EMBL" id="SSOC01000001">
    <property type="protein sequence ID" value="THF67272.1"/>
    <property type="molecule type" value="Genomic_DNA"/>
</dbReference>
<dbReference type="GO" id="GO:0030976">
    <property type="term" value="F:thiamine pyrophosphate binding"/>
    <property type="evidence" value="ECO:0007669"/>
    <property type="project" value="InterPro"/>
</dbReference>
<evidence type="ECO:0000313" key="16">
    <source>
        <dbReference type="Proteomes" id="UP000308430"/>
    </source>
</evidence>
<dbReference type="Gene3D" id="3.40.50.1220">
    <property type="entry name" value="TPP-binding domain"/>
    <property type="match status" value="1"/>
</dbReference>
<evidence type="ECO:0000256" key="7">
    <source>
        <dbReference type="ARBA" id="ARBA00022842"/>
    </source>
</evidence>
<dbReference type="GO" id="GO:0050660">
    <property type="term" value="F:flavin adenine dinucleotide binding"/>
    <property type="evidence" value="ECO:0007669"/>
    <property type="project" value="TreeGrafter"/>
</dbReference>
<comment type="cofactor">
    <cofactor evidence="1">
        <name>Mg(2+)</name>
        <dbReference type="ChEBI" id="CHEBI:18420"/>
    </cofactor>
</comment>
<gene>
    <name evidence="15" type="primary">xsc</name>
    <name evidence="15" type="ORF">E6C76_02525</name>
</gene>
<evidence type="ECO:0000313" key="15">
    <source>
        <dbReference type="EMBL" id="THF67272.1"/>
    </source>
</evidence>
<feature type="domain" description="Thiamine pyrophosphate enzyme N-terminal TPP-binding" evidence="14">
    <location>
        <begin position="16"/>
        <end position="128"/>
    </location>
</feature>
<dbReference type="RefSeq" id="WP_136346681.1">
    <property type="nucleotide sequence ID" value="NZ_SSOC01000001.1"/>
</dbReference>
<dbReference type="Gene3D" id="3.40.50.970">
    <property type="match status" value="2"/>
</dbReference>
<evidence type="ECO:0000259" key="13">
    <source>
        <dbReference type="Pfam" id="PF02775"/>
    </source>
</evidence>
<keyword evidence="9 15" id="KW-0012">Acyltransferase</keyword>
<evidence type="ECO:0000259" key="12">
    <source>
        <dbReference type="Pfam" id="PF00205"/>
    </source>
</evidence>
<protein>
    <recommendedName>
        <fullName evidence="4 10">Sulfoacetaldehyde acetyltransferase</fullName>
        <ecNumber evidence="4 10">2.3.3.15</ecNumber>
    </recommendedName>
</protein>
<dbReference type="GO" id="GO:0050487">
    <property type="term" value="F:sulfoacetaldehyde acetyltransferase activity"/>
    <property type="evidence" value="ECO:0007669"/>
    <property type="project" value="UniProtKB-UniRule"/>
</dbReference>
<dbReference type="NCBIfam" id="TIGR03457">
    <property type="entry name" value="sulphoacet_xsc"/>
    <property type="match status" value="1"/>
</dbReference>
<comment type="similarity">
    <text evidence="3 11">Belongs to the TPP enzyme family.</text>
</comment>
<dbReference type="GO" id="GO:0003984">
    <property type="term" value="F:acetolactate synthase activity"/>
    <property type="evidence" value="ECO:0007669"/>
    <property type="project" value="TreeGrafter"/>
</dbReference>
<evidence type="ECO:0000256" key="2">
    <source>
        <dbReference type="ARBA" id="ARBA00001964"/>
    </source>
</evidence>
<evidence type="ECO:0000256" key="1">
    <source>
        <dbReference type="ARBA" id="ARBA00001946"/>
    </source>
</evidence>
<dbReference type="AlphaFoldDB" id="A0A4S4B3N5"/>
<dbReference type="NCBIfam" id="NF005713">
    <property type="entry name" value="PRK07525.1"/>
    <property type="match status" value="1"/>
</dbReference>
<dbReference type="InterPro" id="IPR011766">
    <property type="entry name" value="TPP_enzyme_TPP-bd"/>
</dbReference>
<dbReference type="GO" id="GO:0009097">
    <property type="term" value="P:isoleucine biosynthetic process"/>
    <property type="evidence" value="ECO:0007669"/>
    <property type="project" value="TreeGrafter"/>
</dbReference>
<keyword evidence="7" id="KW-0460">Magnesium</keyword>
<evidence type="ECO:0000256" key="11">
    <source>
        <dbReference type="RuleBase" id="RU362132"/>
    </source>
</evidence>
<evidence type="ECO:0000259" key="14">
    <source>
        <dbReference type="Pfam" id="PF02776"/>
    </source>
</evidence>
<dbReference type="InterPro" id="IPR012001">
    <property type="entry name" value="Thiamin_PyroP_enz_TPP-bd_dom"/>
</dbReference>
<reference evidence="15 16" key="1">
    <citation type="submission" date="2019-04" db="EMBL/GenBank/DDBJ databases">
        <title>Azoarcus nasutitermitis sp. nov. isolated from termite nest.</title>
        <authorList>
            <person name="Lin S.-Y."/>
            <person name="Hameed A."/>
            <person name="Hsu Y.-H."/>
            <person name="Young C.-C."/>
        </authorList>
    </citation>
    <scope>NUCLEOTIDE SEQUENCE [LARGE SCALE GENOMIC DNA]</scope>
    <source>
        <strain evidence="15 16">CC-YHH838</strain>
    </source>
</reference>
<keyword evidence="6" id="KW-0479">Metal-binding</keyword>
<dbReference type="GO" id="GO:0009099">
    <property type="term" value="P:L-valine biosynthetic process"/>
    <property type="evidence" value="ECO:0007669"/>
    <property type="project" value="TreeGrafter"/>
</dbReference>
<organism evidence="15 16">
    <name type="scientific">Pseudothauera nasutitermitis</name>
    <dbReference type="NCBI Taxonomy" id="2565930"/>
    <lineage>
        <taxon>Bacteria</taxon>
        <taxon>Pseudomonadati</taxon>
        <taxon>Pseudomonadota</taxon>
        <taxon>Betaproteobacteria</taxon>
        <taxon>Rhodocyclales</taxon>
        <taxon>Zoogloeaceae</taxon>
        <taxon>Pseudothauera</taxon>
    </lineage>
</organism>
<evidence type="ECO:0000256" key="10">
    <source>
        <dbReference type="NCBIfam" id="TIGR03457"/>
    </source>
</evidence>
<comment type="caution">
    <text evidence="15">The sequence shown here is derived from an EMBL/GenBank/DDBJ whole genome shotgun (WGS) entry which is preliminary data.</text>
</comment>
<evidence type="ECO:0000256" key="5">
    <source>
        <dbReference type="ARBA" id="ARBA00022679"/>
    </source>
</evidence>
<sequence>MSAPAPVYEGRQRVSASEAFVETLVAQGVTDVFGIVGSAYMDAHDLFPLAGIRFISVAHEQNAAHMADGYARATGRHGVCIAQNGPGITNFVTAIAAAYWAHSPVVAITPEAGSATAGLGGFQETEQLPIFSKITKWQTHVNSPARIAELTGRAFHYALHERGPVQVNIPRDYFYGEIDTEIPRPFRVERGPGDAEAIRQAARLLAEAKFPVIVAGGGVAMADGVAELITLAERLSAPVVNSYLHNDSFPASHPLAAGPLGYQGSKAAMHLIAKADVVLALGTRLGPFGTLPQYGLDYWPAQAKIIQVDADLRVLGLVKKIALGIHGDARAAARAIDAELSARLGERVPNAGRLAEIAAEREAWAAELAAQAGTNEAGRVDPRRALAALAAARPANAMVATDIGNVCSVSNSYLQFDTPNSFFAAMSFGNCGYAFPTAIGAKVGRPDRPSIAYIGDGAWGMSLAEVLTCVRENIPVVAVVFDNAQWGAEKRNQIDYFDSRFLGTELQNPNFAEVARAMGANGYTVEHEDQVGDALRLAISSNRPTVINLRLTQALGDPFRRDAFKPPRRLLAKYAAYSARG</sequence>
<dbReference type="Proteomes" id="UP000308430">
    <property type="component" value="Unassembled WGS sequence"/>
</dbReference>